<dbReference type="GO" id="GO:0016020">
    <property type="term" value="C:membrane"/>
    <property type="evidence" value="ECO:0007669"/>
    <property type="project" value="UniProtKB-SubCell"/>
</dbReference>
<keyword evidence="4 5" id="KW-0472">Membrane</keyword>
<dbReference type="InterPro" id="IPR019184">
    <property type="entry name" value="Uncharacterised_TM-17"/>
</dbReference>
<dbReference type="RefSeq" id="XP_025835055.1">
    <property type="nucleotide sequence ID" value="XM_025979270.1"/>
</dbReference>
<dbReference type="KEGG" id="apln:112905908"/>
<evidence type="ECO:0000256" key="1">
    <source>
        <dbReference type="ARBA" id="ARBA00004141"/>
    </source>
</evidence>
<feature type="transmembrane region" description="Helical" evidence="5">
    <location>
        <begin position="105"/>
        <end position="129"/>
    </location>
</feature>
<dbReference type="GeneID" id="112905908"/>
<gene>
    <name evidence="7" type="primary">LOC112905908</name>
</gene>
<dbReference type="AlphaFoldDB" id="A0A7F5RGR4"/>
<evidence type="ECO:0000313" key="6">
    <source>
        <dbReference type="Proteomes" id="UP000192223"/>
    </source>
</evidence>
<comment type="subcellular location">
    <subcellularLocation>
        <location evidence="1">Membrane</location>
        <topology evidence="1">Multi-pass membrane protein</topology>
    </subcellularLocation>
</comment>
<keyword evidence="2 5" id="KW-0812">Transmembrane</keyword>
<dbReference type="OrthoDB" id="262535at2759"/>
<organism evidence="6 7">
    <name type="scientific">Agrilus planipennis</name>
    <name type="common">Emerald ash borer</name>
    <name type="synonym">Agrilus marcopoli</name>
    <dbReference type="NCBI Taxonomy" id="224129"/>
    <lineage>
        <taxon>Eukaryota</taxon>
        <taxon>Metazoa</taxon>
        <taxon>Ecdysozoa</taxon>
        <taxon>Arthropoda</taxon>
        <taxon>Hexapoda</taxon>
        <taxon>Insecta</taxon>
        <taxon>Pterygota</taxon>
        <taxon>Neoptera</taxon>
        <taxon>Endopterygota</taxon>
        <taxon>Coleoptera</taxon>
        <taxon>Polyphaga</taxon>
        <taxon>Elateriformia</taxon>
        <taxon>Buprestoidea</taxon>
        <taxon>Buprestidae</taxon>
        <taxon>Agrilinae</taxon>
        <taxon>Agrilus</taxon>
    </lineage>
</organism>
<accession>A0A7F5RGR4</accession>
<evidence type="ECO:0000313" key="7">
    <source>
        <dbReference type="RefSeq" id="XP_025835055.1"/>
    </source>
</evidence>
<sequence>MDALLVFDVLMYVNLYYYPMSATCNSIITFAKYQSIIDTPLIGRDTAVQGAILLSELLKLILYKKIKDFKKGLAITLAVFLTIVSITGLLYIFTIQHPVLRLEYILDSMMLILLLGEVFYGVGALLPCFKEKEFY</sequence>
<evidence type="ECO:0000256" key="3">
    <source>
        <dbReference type="ARBA" id="ARBA00022989"/>
    </source>
</evidence>
<evidence type="ECO:0000256" key="2">
    <source>
        <dbReference type="ARBA" id="ARBA00022692"/>
    </source>
</evidence>
<reference evidence="7" key="1">
    <citation type="submission" date="2025-08" db="UniProtKB">
        <authorList>
            <consortium name="RefSeq"/>
        </authorList>
    </citation>
    <scope>IDENTIFICATION</scope>
    <source>
        <tissue evidence="7">Entire body</tissue>
    </source>
</reference>
<evidence type="ECO:0000256" key="5">
    <source>
        <dbReference type="SAM" id="Phobius"/>
    </source>
</evidence>
<dbReference type="Proteomes" id="UP000192223">
    <property type="component" value="Unplaced"/>
</dbReference>
<keyword evidence="6" id="KW-1185">Reference proteome</keyword>
<feature type="transmembrane region" description="Helical" evidence="5">
    <location>
        <begin position="72"/>
        <end position="93"/>
    </location>
</feature>
<evidence type="ECO:0000256" key="4">
    <source>
        <dbReference type="ARBA" id="ARBA00023136"/>
    </source>
</evidence>
<dbReference type="Pfam" id="PF09799">
    <property type="entry name" value="Transmemb_17"/>
    <property type="match status" value="1"/>
</dbReference>
<keyword evidence="3 5" id="KW-1133">Transmembrane helix</keyword>
<protein>
    <submittedName>
        <fullName evidence="7">Uncharacterized protein LOC112905908</fullName>
    </submittedName>
</protein>
<name>A0A7F5RGR4_AGRPL</name>
<proteinExistence type="predicted"/>
<dbReference type="InParanoid" id="A0A7F5RGR4"/>